<comment type="caution">
    <text evidence="1">The sequence shown here is derived from an EMBL/GenBank/DDBJ whole genome shotgun (WGS) entry which is preliminary data.</text>
</comment>
<protein>
    <submittedName>
        <fullName evidence="1">Uncharacterized protein</fullName>
    </submittedName>
</protein>
<proteinExistence type="predicted"/>
<gene>
    <name evidence="1" type="ORF">HaLaN_19691</name>
</gene>
<dbReference type="EMBL" id="BLLF01002000">
    <property type="protein sequence ID" value="GFH22256.1"/>
    <property type="molecule type" value="Genomic_DNA"/>
</dbReference>
<accession>A0A699ZU82</accession>
<keyword evidence="2" id="KW-1185">Reference proteome</keyword>
<organism evidence="1 2">
    <name type="scientific">Haematococcus lacustris</name>
    <name type="common">Green alga</name>
    <name type="synonym">Haematococcus pluvialis</name>
    <dbReference type="NCBI Taxonomy" id="44745"/>
    <lineage>
        <taxon>Eukaryota</taxon>
        <taxon>Viridiplantae</taxon>
        <taxon>Chlorophyta</taxon>
        <taxon>core chlorophytes</taxon>
        <taxon>Chlorophyceae</taxon>
        <taxon>CS clade</taxon>
        <taxon>Chlamydomonadales</taxon>
        <taxon>Haematococcaceae</taxon>
        <taxon>Haematococcus</taxon>
    </lineage>
</organism>
<dbReference type="Proteomes" id="UP000485058">
    <property type="component" value="Unassembled WGS sequence"/>
</dbReference>
<evidence type="ECO:0000313" key="1">
    <source>
        <dbReference type="EMBL" id="GFH22256.1"/>
    </source>
</evidence>
<evidence type="ECO:0000313" key="2">
    <source>
        <dbReference type="Proteomes" id="UP000485058"/>
    </source>
</evidence>
<sequence length="137" mass="14976">MQILTQYYSCESLRVYWRLASEAKPAQAIVDTPQLLTTGGVGGPSLGKLTRDIAARCSWATSVAAKAWSLWSTLRAGAMGAMSYLAECAAGRISYKNAIRCNNGLRHTISARFRLPTHVPTHVPSICHDHQERKSST</sequence>
<reference evidence="1 2" key="1">
    <citation type="submission" date="2020-02" db="EMBL/GenBank/DDBJ databases">
        <title>Draft genome sequence of Haematococcus lacustris strain NIES-144.</title>
        <authorList>
            <person name="Morimoto D."/>
            <person name="Nakagawa S."/>
            <person name="Yoshida T."/>
            <person name="Sawayama S."/>
        </authorList>
    </citation>
    <scope>NUCLEOTIDE SEQUENCE [LARGE SCALE GENOMIC DNA]</scope>
    <source>
        <strain evidence="1 2">NIES-144</strain>
    </source>
</reference>
<name>A0A699ZU82_HAELA</name>
<dbReference type="AlphaFoldDB" id="A0A699ZU82"/>